<gene>
    <name evidence="1" type="ORF">BK674_04970</name>
</gene>
<dbReference type="Proteomes" id="UP000284207">
    <property type="component" value="Unassembled WGS sequence"/>
</dbReference>
<proteinExistence type="predicted"/>
<protein>
    <submittedName>
        <fullName evidence="1">Uncharacterized protein</fullName>
    </submittedName>
</protein>
<name>A0A423NVG2_9PSED</name>
<organism evidence="1 2">
    <name type="scientific">Pseudomonas moraviensis</name>
    <dbReference type="NCBI Taxonomy" id="321662"/>
    <lineage>
        <taxon>Bacteria</taxon>
        <taxon>Pseudomonadati</taxon>
        <taxon>Pseudomonadota</taxon>
        <taxon>Gammaproteobacteria</taxon>
        <taxon>Pseudomonadales</taxon>
        <taxon>Pseudomonadaceae</taxon>
        <taxon>Pseudomonas</taxon>
    </lineage>
</organism>
<comment type="caution">
    <text evidence="1">The sequence shown here is derived from an EMBL/GenBank/DDBJ whole genome shotgun (WGS) entry which is preliminary data.</text>
</comment>
<evidence type="ECO:0000313" key="2">
    <source>
        <dbReference type="Proteomes" id="UP000284207"/>
    </source>
</evidence>
<dbReference type="NCBIfam" id="NF040643">
    <property type="entry name" value="S6_alt_immun"/>
    <property type="match status" value="1"/>
</dbReference>
<dbReference type="RefSeq" id="WP_123418054.1">
    <property type="nucleotide sequence ID" value="NZ_MOCA01000002.1"/>
</dbReference>
<dbReference type="AlphaFoldDB" id="A0A423NVG2"/>
<sequence>MHFLLITGFFPDEVQDDSLQFELDITGSEMNERVAQLIESKPLGEVEPGELLLTQDQVTALENLLSVSFPKGLEYFMGTCVKY</sequence>
<accession>A0A423NVG2</accession>
<dbReference type="InterPro" id="IPR049810">
    <property type="entry name" value="S6_alt_immun-like"/>
</dbReference>
<evidence type="ECO:0000313" key="1">
    <source>
        <dbReference type="EMBL" id="ROO02191.1"/>
    </source>
</evidence>
<reference evidence="1 2" key="1">
    <citation type="submission" date="2016-10" db="EMBL/GenBank/DDBJ databases">
        <title>Comparative genome analysis of multiple Pseudomonas spp. focuses on biocontrol and plant growth promoting traits.</title>
        <authorList>
            <person name="Tao X.-Y."/>
            <person name="Taylor C.G."/>
        </authorList>
    </citation>
    <scope>NUCLEOTIDE SEQUENCE [LARGE SCALE GENOMIC DNA]</scope>
    <source>
        <strain evidence="1 2">36B3</strain>
    </source>
</reference>
<dbReference type="EMBL" id="MOCA01000002">
    <property type="protein sequence ID" value="ROO02191.1"/>
    <property type="molecule type" value="Genomic_DNA"/>
</dbReference>